<dbReference type="SUPFAM" id="SSF52266">
    <property type="entry name" value="SGNH hydrolase"/>
    <property type="match status" value="1"/>
</dbReference>
<dbReference type="Proteomes" id="UP000244855">
    <property type="component" value="Unassembled WGS sequence"/>
</dbReference>
<keyword evidence="2" id="KW-0378">Hydrolase</keyword>
<dbReference type="InterPro" id="IPR036514">
    <property type="entry name" value="SGNH_hydro_sf"/>
</dbReference>
<organism evidence="2 3">
    <name type="scientific">Periconia macrospinosa</name>
    <dbReference type="NCBI Taxonomy" id="97972"/>
    <lineage>
        <taxon>Eukaryota</taxon>
        <taxon>Fungi</taxon>
        <taxon>Dikarya</taxon>
        <taxon>Ascomycota</taxon>
        <taxon>Pezizomycotina</taxon>
        <taxon>Dothideomycetes</taxon>
        <taxon>Pleosporomycetidae</taxon>
        <taxon>Pleosporales</taxon>
        <taxon>Massarineae</taxon>
        <taxon>Periconiaceae</taxon>
        <taxon>Periconia</taxon>
    </lineage>
</organism>
<dbReference type="GO" id="GO:0016787">
    <property type="term" value="F:hydrolase activity"/>
    <property type="evidence" value="ECO:0007669"/>
    <property type="project" value="UniProtKB-KW"/>
</dbReference>
<evidence type="ECO:0000259" key="1">
    <source>
        <dbReference type="Pfam" id="PF13472"/>
    </source>
</evidence>
<reference evidence="2 3" key="1">
    <citation type="journal article" date="2018" name="Sci. Rep.">
        <title>Comparative genomics provides insights into the lifestyle and reveals functional heterogeneity of dark septate endophytic fungi.</title>
        <authorList>
            <person name="Knapp D.G."/>
            <person name="Nemeth J.B."/>
            <person name="Barry K."/>
            <person name="Hainaut M."/>
            <person name="Henrissat B."/>
            <person name="Johnson J."/>
            <person name="Kuo A."/>
            <person name="Lim J.H.P."/>
            <person name="Lipzen A."/>
            <person name="Nolan M."/>
            <person name="Ohm R.A."/>
            <person name="Tamas L."/>
            <person name="Grigoriev I.V."/>
            <person name="Spatafora J.W."/>
            <person name="Nagy L.G."/>
            <person name="Kovacs G.M."/>
        </authorList>
    </citation>
    <scope>NUCLEOTIDE SEQUENCE [LARGE SCALE GENOMIC DNA]</scope>
    <source>
        <strain evidence="2 3">DSE2036</strain>
    </source>
</reference>
<dbReference type="Gene3D" id="3.40.50.1110">
    <property type="entry name" value="SGNH hydrolase"/>
    <property type="match status" value="1"/>
</dbReference>
<accession>A0A2V1E686</accession>
<dbReference type="PANTHER" id="PTHR14209">
    <property type="entry name" value="ISOAMYL ACETATE-HYDROLYZING ESTERASE 1"/>
    <property type="match status" value="1"/>
</dbReference>
<dbReference type="Pfam" id="PF13472">
    <property type="entry name" value="Lipase_GDSL_2"/>
    <property type="match status" value="1"/>
</dbReference>
<keyword evidence="3" id="KW-1185">Reference proteome</keyword>
<dbReference type="InterPro" id="IPR013830">
    <property type="entry name" value="SGNH_hydro"/>
</dbReference>
<dbReference type="PANTHER" id="PTHR14209:SF19">
    <property type="entry name" value="ISOAMYL ACETATE-HYDROLYZING ESTERASE 1 HOMOLOG"/>
    <property type="match status" value="1"/>
</dbReference>
<protein>
    <submittedName>
        <fullName evidence="2">SGNH hydrolase</fullName>
    </submittedName>
</protein>
<proteinExistence type="predicted"/>
<dbReference type="AlphaFoldDB" id="A0A2V1E686"/>
<dbReference type="EMBL" id="KZ805313">
    <property type="protein sequence ID" value="PVI05609.1"/>
    <property type="molecule type" value="Genomic_DNA"/>
</dbReference>
<feature type="domain" description="SGNH hydrolase-type esterase" evidence="1">
    <location>
        <begin position="8"/>
        <end position="220"/>
    </location>
</feature>
<evidence type="ECO:0000313" key="2">
    <source>
        <dbReference type="EMBL" id="PVI05609.1"/>
    </source>
</evidence>
<name>A0A2V1E686_9PLEO</name>
<dbReference type="OrthoDB" id="671439at2759"/>
<dbReference type="InterPro" id="IPR045136">
    <property type="entry name" value="Iah1-like"/>
</dbReference>
<dbReference type="STRING" id="97972.A0A2V1E686"/>
<sequence>MPYDSIFLFGDSITQDSFNQERGSGFSAALQHAYIRRLDVINRGFSGYTSRQALEVLPHIIPTPHKNPIRLLLIFFGANDASLPKVQNNQHVPLDEYRDNLAKIIQHPQVAAHDPKIVLVAPPPINEYLQWNSDQSKGLNSLSRKAPITKSYADAAVQVAENLGVPVIDLWKAFMAKAGLDLSTWKDGDAIPGSMETEPNDALVELMYDGLHFNPAGYDILFDELIKVIGKNWPDLLPENIPTVLPLWNDPAGWEKWRSEIQKE</sequence>
<gene>
    <name evidence="2" type="ORF">DM02DRAFT_610590</name>
</gene>
<evidence type="ECO:0000313" key="3">
    <source>
        <dbReference type="Proteomes" id="UP000244855"/>
    </source>
</evidence>
<dbReference type="CDD" id="cd01838">
    <property type="entry name" value="Isoamyl_acetate_hydrolase_like"/>
    <property type="match status" value="1"/>
</dbReference>